<name>A0A9W9P6D6_9EURO</name>
<organism evidence="1 2">
    <name type="scientific">Penicillium chermesinum</name>
    <dbReference type="NCBI Taxonomy" id="63820"/>
    <lineage>
        <taxon>Eukaryota</taxon>
        <taxon>Fungi</taxon>
        <taxon>Dikarya</taxon>
        <taxon>Ascomycota</taxon>
        <taxon>Pezizomycotina</taxon>
        <taxon>Eurotiomycetes</taxon>
        <taxon>Eurotiomycetidae</taxon>
        <taxon>Eurotiales</taxon>
        <taxon>Aspergillaceae</taxon>
        <taxon>Penicillium</taxon>
    </lineage>
</organism>
<protein>
    <submittedName>
        <fullName evidence="1">Uncharacterized protein</fullName>
    </submittedName>
</protein>
<sequence length="140" mass="15449">MAAHPASSINPHRYPDNNAYQEPIATALSTYLSYCSSFRGTPGPRRVGNGRRLCCWLGSGPGLVKWDEQVVKAPGIAFEYPDKLIKRNILCDVLPARRPGHASAQETLQKVTSLLDSHSQILLAARAYFVYARAVDADHR</sequence>
<keyword evidence="2" id="KW-1185">Reference proteome</keyword>
<dbReference type="EMBL" id="JAPQKS010000003">
    <property type="protein sequence ID" value="KAJ5238789.1"/>
    <property type="molecule type" value="Genomic_DNA"/>
</dbReference>
<evidence type="ECO:0000313" key="2">
    <source>
        <dbReference type="Proteomes" id="UP001150941"/>
    </source>
</evidence>
<reference evidence="1" key="1">
    <citation type="submission" date="2022-11" db="EMBL/GenBank/DDBJ databases">
        <authorList>
            <person name="Petersen C."/>
        </authorList>
    </citation>
    <scope>NUCLEOTIDE SEQUENCE</scope>
    <source>
        <strain evidence="1">IBT 19713</strain>
    </source>
</reference>
<dbReference type="AlphaFoldDB" id="A0A9W9P6D6"/>
<reference evidence="1" key="2">
    <citation type="journal article" date="2023" name="IMA Fungus">
        <title>Comparative genomic study of the Penicillium genus elucidates a diverse pangenome and 15 lateral gene transfer events.</title>
        <authorList>
            <person name="Petersen C."/>
            <person name="Sorensen T."/>
            <person name="Nielsen M.R."/>
            <person name="Sondergaard T.E."/>
            <person name="Sorensen J.L."/>
            <person name="Fitzpatrick D.A."/>
            <person name="Frisvad J.C."/>
            <person name="Nielsen K.L."/>
        </authorList>
    </citation>
    <scope>NUCLEOTIDE SEQUENCE</scope>
    <source>
        <strain evidence="1">IBT 19713</strain>
    </source>
</reference>
<dbReference type="RefSeq" id="XP_058331708.1">
    <property type="nucleotide sequence ID" value="XM_058472705.1"/>
</dbReference>
<accession>A0A9W9P6D6</accession>
<evidence type="ECO:0000313" key="1">
    <source>
        <dbReference type="EMBL" id="KAJ5238789.1"/>
    </source>
</evidence>
<comment type="caution">
    <text evidence="1">The sequence shown here is derived from an EMBL/GenBank/DDBJ whole genome shotgun (WGS) entry which is preliminary data.</text>
</comment>
<dbReference type="GeneID" id="83200008"/>
<gene>
    <name evidence="1" type="ORF">N7468_003408</name>
</gene>
<proteinExistence type="predicted"/>
<dbReference type="Proteomes" id="UP001150941">
    <property type="component" value="Unassembled WGS sequence"/>
</dbReference>